<reference evidence="1 2" key="1">
    <citation type="submission" date="2015-03" db="EMBL/GenBank/DDBJ databases">
        <authorList>
            <person name="Urmite Genomes"/>
        </authorList>
    </citation>
    <scope>NUCLEOTIDE SEQUENCE [LARGE SCALE GENOMIC DNA]</scope>
    <source>
        <strain evidence="1 2">CSUR P1491</strain>
    </source>
</reference>
<dbReference type="Proteomes" id="UP000199251">
    <property type="component" value="Unassembled WGS sequence"/>
</dbReference>
<accession>A0A0E4GYC3</accession>
<sequence>MVSYVSATPCFVSIDHELKLPCRMGNVEVLPDPDDQPVLHLHPHAVLVLVGLPPTKNAVARIVKRAAARKRHHADRFTHGYSDQSAQVWSRGGALLATTHQIVYFKA</sequence>
<dbReference type="InterPro" id="IPR042171">
    <property type="entry name" value="Acyl-CoA_hotdog"/>
</dbReference>
<evidence type="ECO:0000313" key="1">
    <source>
        <dbReference type="EMBL" id="CQD15250.1"/>
    </source>
</evidence>
<organism evidence="1 2">
    <name type="scientific">Mycobacterium lentiflavum</name>
    <dbReference type="NCBI Taxonomy" id="141349"/>
    <lineage>
        <taxon>Bacteria</taxon>
        <taxon>Bacillati</taxon>
        <taxon>Actinomycetota</taxon>
        <taxon>Actinomycetes</taxon>
        <taxon>Mycobacteriales</taxon>
        <taxon>Mycobacteriaceae</taxon>
        <taxon>Mycobacterium</taxon>
        <taxon>Mycobacterium simiae complex</taxon>
    </lineage>
</organism>
<dbReference type="STRING" id="141349.BN1232_03258"/>
<evidence type="ECO:0000313" key="2">
    <source>
        <dbReference type="Proteomes" id="UP000199251"/>
    </source>
</evidence>
<dbReference type="Gene3D" id="2.40.160.210">
    <property type="entry name" value="Acyl-CoA thioesterase, double hotdog domain"/>
    <property type="match status" value="1"/>
</dbReference>
<dbReference type="EMBL" id="CTEE01000001">
    <property type="protein sequence ID" value="CQD15250.1"/>
    <property type="molecule type" value="Genomic_DNA"/>
</dbReference>
<dbReference type="AlphaFoldDB" id="A0A0E4GYC3"/>
<name>A0A0E4GYC3_MYCLN</name>
<protein>
    <submittedName>
        <fullName evidence="1">Uncharacterized protein</fullName>
    </submittedName>
</protein>
<proteinExistence type="predicted"/>
<gene>
    <name evidence="1" type="ORF">BN1232_03258</name>
</gene>